<dbReference type="RefSeq" id="WP_244453030.1">
    <property type="nucleotide sequence ID" value="NZ_JAALLH010000001.1"/>
</dbReference>
<protein>
    <submittedName>
        <fullName evidence="4">Acyl-CoA dehydrogenase domain-containing protein</fullName>
    </submittedName>
</protein>
<dbReference type="PANTHER" id="PTHR43884:SF12">
    <property type="entry name" value="ISOVALERYL-COA DEHYDROGENASE, MITOCHONDRIAL-RELATED"/>
    <property type="match status" value="1"/>
</dbReference>
<dbReference type="GO" id="GO:0050660">
    <property type="term" value="F:flavin adenine dinucleotide binding"/>
    <property type="evidence" value="ECO:0007669"/>
    <property type="project" value="InterPro"/>
</dbReference>
<evidence type="ECO:0000313" key="4">
    <source>
        <dbReference type="EMBL" id="NIY64157.1"/>
    </source>
</evidence>
<dbReference type="Gene3D" id="1.20.140.10">
    <property type="entry name" value="Butyryl-CoA Dehydrogenase, subunit A, domain 3"/>
    <property type="match status" value="1"/>
</dbReference>
<dbReference type="InterPro" id="IPR009100">
    <property type="entry name" value="AcylCoA_DH/oxidase_NM_dom_sf"/>
</dbReference>
<dbReference type="Pfam" id="PF02771">
    <property type="entry name" value="Acyl-CoA_dh_N"/>
    <property type="match status" value="1"/>
</dbReference>
<dbReference type="AlphaFoldDB" id="A0A7X5X041"/>
<dbReference type="Proteomes" id="UP000536624">
    <property type="component" value="Unassembled WGS sequence"/>
</dbReference>
<evidence type="ECO:0000259" key="3">
    <source>
        <dbReference type="Pfam" id="PF08028"/>
    </source>
</evidence>
<dbReference type="GO" id="GO:0003995">
    <property type="term" value="F:acyl-CoA dehydrogenase activity"/>
    <property type="evidence" value="ECO:0007669"/>
    <property type="project" value="TreeGrafter"/>
</dbReference>
<dbReference type="InterPro" id="IPR013786">
    <property type="entry name" value="AcylCoA_DH/ox_N"/>
</dbReference>
<organism evidence="4 5">
    <name type="scientific">Streptomyces malaysiensis</name>
    <dbReference type="NCBI Taxonomy" id="92644"/>
    <lineage>
        <taxon>Bacteria</taxon>
        <taxon>Bacillati</taxon>
        <taxon>Actinomycetota</taxon>
        <taxon>Actinomycetes</taxon>
        <taxon>Kitasatosporales</taxon>
        <taxon>Streptomycetaceae</taxon>
        <taxon>Streptomyces</taxon>
        <taxon>Streptomyces violaceusniger group</taxon>
    </lineage>
</organism>
<dbReference type="InterPro" id="IPR013107">
    <property type="entry name" value="Acyl-CoA_DH_C"/>
</dbReference>
<feature type="domain" description="Acyl-CoA dehydrogenase C-terminal" evidence="3">
    <location>
        <begin position="252"/>
        <end position="375"/>
    </location>
</feature>
<name>A0A7X5X041_STRMQ</name>
<reference evidence="4 5" key="1">
    <citation type="submission" date="2020-02" db="EMBL/GenBank/DDBJ databases">
        <title>Streptomyces malaysiensis DSM14702 (JHCC583434, PFL_A843) Genome sequencing and assembly.</title>
        <authorList>
            <person name="Samborskyy M."/>
        </authorList>
    </citation>
    <scope>NUCLEOTIDE SEQUENCE [LARGE SCALE GENOMIC DNA]</scope>
    <source>
        <strain evidence="4 5">DSM 14702</strain>
    </source>
</reference>
<evidence type="ECO:0000259" key="2">
    <source>
        <dbReference type="Pfam" id="PF02771"/>
    </source>
</evidence>
<dbReference type="PANTHER" id="PTHR43884">
    <property type="entry name" value="ACYL-COA DEHYDROGENASE"/>
    <property type="match status" value="1"/>
</dbReference>
<dbReference type="Gene3D" id="1.10.540.10">
    <property type="entry name" value="Acyl-CoA dehydrogenase/oxidase, N-terminal domain"/>
    <property type="match status" value="1"/>
</dbReference>
<proteinExistence type="predicted"/>
<sequence length="400" mass="42731">MSESRTRPIPARPACDGRPQDNLDALVALLAVNAAGVDRTACFPEENLAALRSAGYLGFLIPRRYGGMGRDLADLVTVAQRLAGACLSTAMIWAMHCQQADVLVRHAGPRLAAELLPRVAAGEVYLASVTTGTVTGGHLLSAADALERGIEEEILLRREAPVVTGGEHADGFLITMRETAHADGHAVSLVYADRDALTVEATGGWNTLGMRGTASGALKLSGAVPPDQVVGPPGGFREVALDSMIPVGHLAWSACWLGAARSSFSALLRWLSREQRDRLSSPLVHERLGRIRLNLELVSGYLGGVRQEVERVRADRSRPDSAEVQIHLNSLKTAASELTYQAVDRMVQLAGLAVGYGADSPVPLERTLRDLRSAALNYSNDRLWTANGALCLLDRGVTLL</sequence>
<dbReference type="SUPFAM" id="SSF56645">
    <property type="entry name" value="Acyl-CoA dehydrogenase NM domain-like"/>
    <property type="match status" value="1"/>
</dbReference>
<evidence type="ECO:0000313" key="5">
    <source>
        <dbReference type="Proteomes" id="UP000536624"/>
    </source>
</evidence>
<dbReference type="InterPro" id="IPR036250">
    <property type="entry name" value="AcylCo_DH-like_C"/>
</dbReference>
<comment type="caution">
    <text evidence="4">The sequence shown here is derived from an EMBL/GenBank/DDBJ whole genome shotgun (WGS) entry which is preliminary data.</text>
</comment>
<dbReference type="PIRSF" id="PIRSF016578">
    <property type="entry name" value="HsaA"/>
    <property type="match status" value="1"/>
</dbReference>
<dbReference type="EMBL" id="JAALLH010000001">
    <property type="protein sequence ID" value="NIY64157.1"/>
    <property type="molecule type" value="Genomic_DNA"/>
</dbReference>
<dbReference type="Pfam" id="PF08028">
    <property type="entry name" value="Acyl-CoA_dh_2"/>
    <property type="match status" value="1"/>
</dbReference>
<dbReference type="InterPro" id="IPR037069">
    <property type="entry name" value="AcylCoA_DH/ox_N_sf"/>
</dbReference>
<feature type="domain" description="Acyl-CoA dehydrogenase/oxidase N-terminal" evidence="2">
    <location>
        <begin position="31"/>
        <end position="123"/>
    </location>
</feature>
<accession>A0A7X5X041</accession>
<gene>
    <name evidence="4" type="ORF">SMALB_2113</name>
</gene>
<dbReference type="Gene3D" id="2.40.110.10">
    <property type="entry name" value="Butyryl-CoA Dehydrogenase, subunit A, domain 2"/>
    <property type="match status" value="1"/>
</dbReference>
<dbReference type="InterPro" id="IPR046373">
    <property type="entry name" value="Acyl-CoA_Oxase/DH_mid-dom_sf"/>
</dbReference>
<keyword evidence="1" id="KW-0560">Oxidoreductase</keyword>
<dbReference type="SUPFAM" id="SSF47203">
    <property type="entry name" value="Acyl-CoA dehydrogenase C-terminal domain-like"/>
    <property type="match status" value="1"/>
</dbReference>
<evidence type="ECO:0000256" key="1">
    <source>
        <dbReference type="ARBA" id="ARBA00023002"/>
    </source>
</evidence>